<evidence type="ECO:0000313" key="1">
    <source>
        <dbReference type="EMBL" id="PKK49100.1"/>
    </source>
</evidence>
<dbReference type="VEuPathDB" id="FungiDB:RhiirA1_483142"/>
<dbReference type="AlphaFoldDB" id="A0A2N1LI94"/>
<comment type="caution">
    <text evidence="1">The sequence shown here is derived from an EMBL/GenBank/DDBJ whole genome shotgun (WGS) entry which is preliminary data.</text>
</comment>
<accession>A0A2N1LI94</accession>
<dbReference type="Proteomes" id="UP000233469">
    <property type="component" value="Unassembled WGS sequence"/>
</dbReference>
<sequence length="97" mass="11564">MIEVDHKRKDSVDKHIKTVKYLNNKNKNNSNSLLQKTLPSFENTLNEREKINKEVVKAFTYADIPLEKIEKLNPFLLRHYNNGINFLFLYIIIIEFI</sequence>
<evidence type="ECO:0000313" key="2">
    <source>
        <dbReference type="Proteomes" id="UP000233469"/>
    </source>
</evidence>
<protein>
    <submittedName>
        <fullName evidence="1">Uncharacterized protein</fullName>
    </submittedName>
</protein>
<proteinExistence type="predicted"/>
<reference evidence="1 2" key="2">
    <citation type="submission" date="2017-10" db="EMBL/GenBank/DDBJ databases">
        <title>Extensive intraspecific genome diversity in a model arbuscular mycorrhizal fungus.</title>
        <authorList>
            <person name="Chen E.C.H."/>
            <person name="Morin E."/>
            <person name="Baudet D."/>
            <person name="Noel J."/>
            <person name="Ndikumana S."/>
            <person name="Charron P."/>
            <person name="St-Onge C."/>
            <person name="Giorgi J."/>
            <person name="Grigoriev I.V."/>
            <person name="Roux C."/>
            <person name="Martin F.M."/>
            <person name="Corradi N."/>
        </authorList>
    </citation>
    <scope>NUCLEOTIDE SEQUENCE [LARGE SCALE GENOMIC DNA]</scope>
    <source>
        <strain evidence="1 2">C2</strain>
    </source>
</reference>
<organism evidence="1 2">
    <name type="scientific">Rhizophagus irregularis</name>
    <dbReference type="NCBI Taxonomy" id="588596"/>
    <lineage>
        <taxon>Eukaryota</taxon>
        <taxon>Fungi</taxon>
        <taxon>Fungi incertae sedis</taxon>
        <taxon>Mucoromycota</taxon>
        <taxon>Glomeromycotina</taxon>
        <taxon>Glomeromycetes</taxon>
        <taxon>Glomerales</taxon>
        <taxon>Glomeraceae</taxon>
        <taxon>Rhizophagus</taxon>
    </lineage>
</organism>
<reference evidence="1 2" key="1">
    <citation type="submission" date="2016-04" db="EMBL/GenBank/DDBJ databases">
        <title>Genome analyses suggest a sexual origin of heterokaryosis in a supposedly ancient asexual fungus.</title>
        <authorList>
            <person name="Ropars J."/>
            <person name="Sedzielewska K."/>
            <person name="Noel J."/>
            <person name="Charron P."/>
            <person name="Farinelli L."/>
            <person name="Marton T."/>
            <person name="Kruger M."/>
            <person name="Pelin A."/>
            <person name="Brachmann A."/>
            <person name="Corradi N."/>
        </authorList>
    </citation>
    <scope>NUCLEOTIDE SEQUENCE [LARGE SCALE GENOMIC DNA]</scope>
    <source>
        <strain evidence="1 2">C2</strain>
    </source>
</reference>
<name>A0A2N1LI94_9GLOM</name>
<dbReference type="EMBL" id="LLXL01008601">
    <property type="protein sequence ID" value="PKK49100.1"/>
    <property type="molecule type" value="Genomic_DNA"/>
</dbReference>
<gene>
    <name evidence="1" type="ORF">RhiirC2_803488</name>
</gene>